<keyword evidence="6" id="KW-0812">Transmembrane</keyword>
<evidence type="ECO:0000256" key="7">
    <source>
        <dbReference type="ARBA" id="ARBA00022723"/>
    </source>
</evidence>
<dbReference type="InterPro" id="IPR050121">
    <property type="entry name" value="Cytochrome_P450_monoxygenase"/>
</dbReference>
<dbReference type="STRING" id="97359.A0A550BX87"/>
<protein>
    <submittedName>
        <fullName evidence="15">Cytochrome P450</fullName>
    </submittedName>
</protein>
<feature type="binding site" description="axial binding residue" evidence="13">
    <location>
        <position position="478"/>
    </location>
    <ligand>
        <name>heme</name>
        <dbReference type="ChEBI" id="CHEBI:30413"/>
    </ligand>
    <ligandPart>
        <name>Fe</name>
        <dbReference type="ChEBI" id="CHEBI:18248"/>
    </ligandPart>
</feature>
<evidence type="ECO:0000256" key="9">
    <source>
        <dbReference type="ARBA" id="ARBA00023002"/>
    </source>
</evidence>
<comment type="similarity">
    <text evidence="4 14">Belongs to the cytochrome P450 family.</text>
</comment>
<evidence type="ECO:0000256" key="1">
    <source>
        <dbReference type="ARBA" id="ARBA00001971"/>
    </source>
</evidence>
<evidence type="ECO:0000313" key="16">
    <source>
        <dbReference type="Proteomes" id="UP000320762"/>
    </source>
</evidence>
<keyword evidence="8" id="KW-1133">Transmembrane helix</keyword>
<name>A0A550BX87_9AGAR</name>
<evidence type="ECO:0000256" key="10">
    <source>
        <dbReference type="ARBA" id="ARBA00023004"/>
    </source>
</evidence>
<dbReference type="PRINTS" id="PR00385">
    <property type="entry name" value="P450"/>
</dbReference>
<proteinExistence type="inferred from homology"/>
<keyword evidence="5 13" id="KW-0349">Heme</keyword>
<evidence type="ECO:0000256" key="11">
    <source>
        <dbReference type="ARBA" id="ARBA00023033"/>
    </source>
</evidence>
<evidence type="ECO:0000313" key="15">
    <source>
        <dbReference type="EMBL" id="TRM57159.1"/>
    </source>
</evidence>
<evidence type="ECO:0000256" key="2">
    <source>
        <dbReference type="ARBA" id="ARBA00004370"/>
    </source>
</evidence>
<evidence type="ECO:0000256" key="6">
    <source>
        <dbReference type="ARBA" id="ARBA00022692"/>
    </source>
</evidence>
<keyword evidence="7 13" id="KW-0479">Metal-binding</keyword>
<dbReference type="AlphaFoldDB" id="A0A550BX87"/>
<dbReference type="Gene3D" id="1.10.630.10">
    <property type="entry name" value="Cytochrome P450"/>
    <property type="match status" value="1"/>
</dbReference>
<reference evidence="15 16" key="1">
    <citation type="journal article" date="2019" name="New Phytol.">
        <title>Comparative genomics reveals unique wood-decay strategies and fruiting body development in the Schizophyllaceae.</title>
        <authorList>
            <person name="Almasi E."/>
            <person name="Sahu N."/>
            <person name="Krizsan K."/>
            <person name="Balint B."/>
            <person name="Kovacs G.M."/>
            <person name="Kiss B."/>
            <person name="Cseklye J."/>
            <person name="Drula E."/>
            <person name="Henrissat B."/>
            <person name="Nagy I."/>
            <person name="Chovatia M."/>
            <person name="Adam C."/>
            <person name="LaButti K."/>
            <person name="Lipzen A."/>
            <person name="Riley R."/>
            <person name="Grigoriev I.V."/>
            <person name="Nagy L.G."/>
        </authorList>
    </citation>
    <scope>NUCLEOTIDE SEQUENCE [LARGE SCALE GENOMIC DNA]</scope>
    <source>
        <strain evidence="15 16">NL-1724</strain>
    </source>
</reference>
<dbReference type="InterPro" id="IPR002403">
    <property type="entry name" value="Cyt_P450_E_grp-IV"/>
</dbReference>
<dbReference type="PANTHER" id="PTHR24305">
    <property type="entry name" value="CYTOCHROME P450"/>
    <property type="match status" value="1"/>
</dbReference>
<evidence type="ECO:0000256" key="4">
    <source>
        <dbReference type="ARBA" id="ARBA00010617"/>
    </source>
</evidence>
<keyword evidence="12" id="KW-0472">Membrane</keyword>
<evidence type="ECO:0000256" key="12">
    <source>
        <dbReference type="ARBA" id="ARBA00023136"/>
    </source>
</evidence>
<organism evidence="15 16">
    <name type="scientific">Schizophyllum amplum</name>
    <dbReference type="NCBI Taxonomy" id="97359"/>
    <lineage>
        <taxon>Eukaryota</taxon>
        <taxon>Fungi</taxon>
        <taxon>Dikarya</taxon>
        <taxon>Basidiomycota</taxon>
        <taxon>Agaricomycotina</taxon>
        <taxon>Agaricomycetes</taxon>
        <taxon>Agaricomycetidae</taxon>
        <taxon>Agaricales</taxon>
        <taxon>Schizophyllaceae</taxon>
        <taxon>Schizophyllum</taxon>
    </lineage>
</organism>
<keyword evidence="9 14" id="KW-0560">Oxidoreductase</keyword>
<dbReference type="InterPro" id="IPR017972">
    <property type="entry name" value="Cyt_P450_CS"/>
</dbReference>
<keyword evidence="10 13" id="KW-0408">Iron</keyword>
<dbReference type="Proteomes" id="UP000320762">
    <property type="component" value="Unassembled WGS sequence"/>
</dbReference>
<comment type="caution">
    <text evidence="15">The sequence shown here is derived from an EMBL/GenBank/DDBJ whole genome shotgun (WGS) entry which is preliminary data.</text>
</comment>
<evidence type="ECO:0000256" key="13">
    <source>
        <dbReference type="PIRSR" id="PIRSR602403-1"/>
    </source>
</evidence>
<dbReference type="GO" id="GO:0016020">
    <property type="term" value="C:membrane"/>
    <property type="evidence" value="ECO:0007669"/>
    <property type="project" value="UniProtKB-SubCell"/>
</dbReference>
<dbReference type="PANTHER" id="PTHR24305:SF166">
    <property type="entry name" value="CYTOCHROME P450 12A4, MITOCHONDRIAL-RELATED"/>
    <property type="match status" value="1"/>
</dbReference>
<dbReference type="GO" id="GO:0020037">
    <property type="term" value="F:heme binding"/>
    <property type="evidence" value="ECO:0007669"/>
    <property type="project" value="InterPro"/>
</dbReference>
<evidence type="ECO:0000256" key="14">
    <source>
        <dbReference type="RuleBase" id="RU000461"/>
    </source>
</evidence>
<dbReference type="PRINTS" id="PR00465">
    <property type="entry name" value="EP450IV"/>
</dbReference>
<keyword evidence="11 14" id="KW-0503">Monooxygenase</keyword>
<comment type="subcellular location">
    <subcellularLocation>
        <location evidence="2">Membrane</location>
    </subcellularLocation>
</comment>
<sequence length="542" mass="60899">MQSLFALAFTLLGYALYRIQKRRRVLEHVPGPGSQHWLLGERSPFARPSTTLKSRTGNFPDLLRSPAAEMEFEWTRQYGGALKFNGAFGEQLLLISDPAAAQYILQTSGYGFIRPRTGKRSRGSSLDAGFSLSKVSWLFCEDQLVIIRVIAGEDHKRHRRIMAPGLSSVEINSFLPVFSAKAARMADKWAELLYDKEVAVCDIPTRFDYKFDALDDATNEMANVYHNLLYAIGRLPDRVVQLWNDSVPNKRRAHTKRCRNVGERVARQLVHDKLAALSVDKGGNDIMSRLVKSNMFVDAKDRLDVHELLAELLTMILSGHETTANTLSWTLLELSLHQDVQTHLRSEIRAFLSTLQGHDKVSASALDTLPYLNAVVKETLRFHAPVYNTARTAARDDVIPLRTPIVNHCGESMHEVPVQRGQRVIISIAAYNRDTEIFGPDADEYNPERWLRSGHVNKQGSIGMYSNLLTFGGGHRGCLGWRFAVLELSAFLLELIDRFEFNMSPDIRIHRGAAAVMLPMVEGELDKGAQLPLSIRYAASTD</sequence>
<comment type="pathway">
    <text evidence="3">Secondary metabolite biosynthesis; terpenoid biosynthesis.</text>
</comment>
<evidence type="ECO:0000256" key="5">
    <source>
        <dbReference type="ARBA" id="ARBA00022617"/>
    </source>
</evidence>
<dbReference type="OrthoDB" id="1470350at2759"/>
<dbReference type="GO" id="GO:0016705">
    <property type="term" value="F:oxidoreductase activity, acting on paired donors, with incorporation or reduction of molecular oxygen"/>
    <property type="evidence" value="ECO:0007669"/>
    <property type="project" value="InterPro"/>
</dbReference>
<dbReference type="SUPFAM" id="SSF48264">
    <property type="entry name" value="Cytochrome P450"/>
    <property type="match status" value="1"/>
</dbReference>
<keyword evidence="16" id="KW-1185">Reference proteome</keyword>
<dbReference type="InterPro" id="IPR036396">
    <property type="entry name" value="Cyt_P450_sf"/>
</dbReference>
<evidence type="ECO:0000256" key="3">
    <source>
        <dbReference type="ARBA" id="ARBA00004721"/>
    </source>
</evidence>
<dbReference type="Pfam" id="PF00067">
    <property type="entry name" value="p450"/>
    <property type="match status" value="1"/>
</dbReference>
<gene>
    <name evidence="15" type="ORF">BD626DRAFT_516157</name>
</gene>
<dbReference type="InterPro" id="IPR001128">
    <property type="entry name" value="Cyt_P450"/>
</dbReference>
<dbReference type="EMBL" id="VDMD01000052">
    <property type="protein sequence ID" value="TRM57159.1"/>
    <property type="molecule type" value="Genomic_DNA"/>
</dbReference>
<dbReference type="PROSITE" id="PS00086">
    <property type="entry name" value="CYTOCHROME_P450"/>
    <property type="match status" value="1"/>
</dbReference>
<accession>A0A550BX87</accession>
<dbReference type="GO" id="GO:0005506">
    <property type="term" value="F:iron ion binding"/>
    <property type="evidence" value="ECO:0007669"/>
    <property type="project" value="InterPro"/>
</dbReference>
<comment type="cofactor">
    <cofactor evidence="1 13">
        <name>heme</name>
        <dbReference type="ChEBI" id="CHEBI:30413"/>
    </cofactor>
</comment>
<evidence type="ECO:0000256" key="8">
    <source>
        <dbReference type="ARBA" id="ARBA00022989"/>
    </source>
</evidence>
<dbReference type="GO" id="GO:0004497">
    <property type="term" value="F:monooxygenase activity"/>
    <property type="evidence" value="ECO:0007669"/>
    <property type="project" value="UniProtKB-KW"/>
</dbReference>